<keyword evidence="4" id="KW-1185">Reference proteome</keyword>
<comment type="caution">
    <text evidence="3">The sequence shown here is derived from an EMBL/GenBank/DDBJ whole genome shotgun (WGS) entry which is preliminary data.</text>
</comment>
<organism evidence="3 4">
    <name type="scientific">Membranihabitans marinus</name>
    <dbReference type="NCBI Taxonomy" id="1227546"/>
    <lineage>
        <taxon>Bacteria</taxon>
        <taxon>Pseudomonadati</taxon>
        <taxon>Bacteroidota</taxon>
        <taxon>Saprospiria</taxon>
        <taxon>Saprospirales</taxon>
        <taxon>Saprospiraceae</taxon>
        <taxon>Membranihabitans</taxon>
    </lineage>
</organism>
<feature type="signal peptide" evidence="1">
    <location>
        <begin position="1"/>
        <end position="24"/>
    </location>
</feature>
<reference evidence="3" key="1">
    <citation type="submission" date="2021-06" db="EMBL/GenBank/DDBJ databases">
        <title>44 bacteria genomes isolated from Dapeng, Shenzhen.</title>
        <authorList>
            <person name="Zheng W."/>
            <person name="Yu S."/>
            <person name="Huang Y."/>
        </authorList>
    </citation>
    <scope>NUCLEOTIDE SEQUENCE</scope>
    <source>
        <strain evidence="3">DP5N28-2</strain>
    </source>
</reference>
<sequence>MLKSRILFLTLIALLGLTIFSCDKDDDDMDPEPEETAMLTVDDQVISQNTIVIPSMDVPREGWVVIHRDNGSGGPVVPEIISEPVSLSSGVNEDVEVPIKSSEALTDGETVWVMLHEDTGERGKYEFDGGDIDKPFFTDNGSAVVSPIQVSSPSIAVSEQPVYDNKVIIESVTAAQDGWIVIHNDDGSGNITLPGIIGKAPVSKGVNENIEIELDSNNIYAVDQKLFPMLHLDNGKIGEYEFDGSENSFDGPEVFGNEDFPANVIFTSFAVTQPIGSLEVDDQVISQNSVLVSSVELPADGWVVIHRDNGNGGPTVPAIISEPVYLESGTTENVSVPVLDSESLTDGETLWIMLHVDNGTTKTYEFDGQNGLDGPYFTESGDIAITPIEISTPAIEVSDQKIVDNKVTIGKVTAAADGWLVIHNDDGTGNIVLPDIIGKVQVSKGVTEDVEISLDESVSFTVGQKLFPMLHIDTGEIGEYEFDGNNGLDGPEIFGNADFPGNVIFTSFTVE</sequence>
<feature type="chain" id="PRO_5037255936" description="DUF7282 domain-containing protein" evidence="1">
    <location>
        <begin position="25"/>
        <end position="511"/>
    </location>
</feature>
<protein>
    <recommendedName>
        <fullName evidence="2">DUF7282 domain-containing protein</fullName>
    </recommendedName>
</protein>
<dbReference type="InterPro" id="IPR055706">
    <property type="entry name" value="Slg1/2_DUF7282"/>
</dbReference>
<feature type="domain" description="DUF7282" evidence="2">
    <location>
        <begin position="394"/>
        <end position="491"/>
    </location>
</feature>
<gene>
    <name evidence="3" type="ORF">KUV50_09670</name>
</gene>
<dbReference type="PROSITE" id="PS51257">
    <property type="entry name" value="PROKAR_LIPOPROTEIN"/>
    <property type="match status" value="1"/>
</dbReference>
<dbReference type="EMBL" id="JAHVHU010000008">
    <property type="protein sequence ID" value="MBY5958399.1"/>
    <property type="molecule type" value="Genomic_DNA"/>
</dbReference>
<feature type="domain" description="DUF7282" evidence="2">
    <location>
        <begin position="37"/>
        <end position="150"/>
    </location>
</feature>
<evidence type="ECO:0000256" key="1">
    <source>
        <dbReference type="SAM" id="SignalP"/>
    </source>
</evidence>
<feature type="domain" description="DUF7282" evidence="2">
    <location>
        <begin position="277"/>
        <end position="387"/>
    </location>
</feature>
<keyword evidence="1" id="KW-0732">Signal</keyword>
<name>A0A953HNK5_9BACT</name>
<proteinExistence type="predicted"/>
<feature type="domain" description="DUF7282" evidence="2">
    <location>
        <begin position="153"/>
        <end position="254"/>
    </location>
</feature>
<evidence type="ECO:0000313" key="3">
    <source>
        <dbReference type="EMBL" id="MBY5958399.1"/>
    </source>
</evidence>
<dbReference type="AlphaFoldDB" id="A0A953HNK5"/>
<dbReference type="RefSeq" id="WP_222579934.1">
    <property type="nucleotide sequence ID" value="NZ_JAHVHU010000008.1"/>
</dbReference>
<accession>A0A953HNK5</accession>
<dbReference type="Proteomes" id="UP000753961">
    <property type="component" value="Unassembled WGS sequence"/>
</dbReference>
<evidence type="ECO:0000313" key="4">
    <source>
        <dbReference type="Proteomes" id="UP000753961"/>
    </source>
</evidence>
<evidence type="ECO:0000259" key="2">
    <source>
        <dbReference type="Pfam" id="PF23951"/>
    </source>
</evidence>
<dbReference type="Pfam" id="PF23951">
    <property type="entry name" value="DUF7282"/>
    <property type="match status" value="4"/>
</dbReference>